<dbReference type="InterPro" id="IPR052189">
    <property type="entry name" value="L-asp_N-monooxygenase_NS-form"/>
</dbReference>
<dbReference type="PANTHER" id="PTHR40254:SF1">
    <property type="entry name" value="BLR0577 PROTEIN"/>
    <property type="match status" value="1"/>
</dbReference>
<dbReference type="Pfam" id="PF13454">
    <property type="entry name" value="NAD_binding_9"/>
    <property type="match status" value="1"/>
</dbReference>
<dbReference type="SUPFAM" id="SSF51905">
    <property type="entry name" value="FAD/NAD(P)-binding domain"/>
    <property type="match status" value="1"/>
</dbReference>
<evidence type="ECO:0000313" key="2">
    <source>
        <dbReference type="EMBL" id="EDQ04677.1"/>
    </source>
</evidence>
<accession>A0ABP2DBJ3</accession>
<organism evidence="2 3">
    <name type="scientific">Sulfitobacter indolifex HEL-45</name>
    <dbReference type="NCBI Taxonomy" id="391624"/>
    <lineage>
        <taxon>Bacteria</taxon>
        <taxon>Pseudomonadati</taxon>
        <taxon>Pseudomonadota</taxon>
        <taxon>Alphaproteobacteria</taxon>
        <taxon>Rhodobacterales</taxon>
        <taxon>Roseobacteraceae</taxon>
        <taxon>Sulfitobacter</taxon>
    </lineage>
</organism>
<comment type="caution">
    <text evidence="2">The sequence shown here is derived from an EMBL/GenBank/DDBJ whole genome shotgun (WGS) entry which is preliminary data.</text>
</comment>
<dbReference type="PANTHER" id="PTHR40254">
    <property type="entry name" value="BLR0577 PROTEIN"/>
    <property type="match status" value="1"/>
</dbReference>
<reference evidence="2 3" key="1">
    <citation type="submission" date="2007-11" db="EMBL/GenBank/DDBJ databases">
        <authorList>
            <person name="Wagner-Dobler I."/>
            <person name="Ferriera S."/>
            <person name="Johnson J."/>
            <person name="Kravitz S."/>
            <person name="Beeson K."/>
            <person name="Sutton G."/>
            <person name="Rogers Y.-H."/>
            <person name="Friedman R."/>
            <person name="Frazier M."/>
            <person name="Venter J.C."/>
        </authorList>
    </citation>
    <scope>NUCLEOTIDE SEQUENCE [LARGE SCALE GENOMIC DNA]</scope>
    <source>
        <strain evidence="2 3">HEL-45</strain>
    </source>
</reference>
<sequence>MNWGGDMRAKDMARIAVIGFGPRGLGALEALSQRLRETGRRVQIDIYEPSPFPGAGPNFAPSDPEYCLLNIPYQDIAIRPPQGSAVGSFADWQNKPFDRDDFPSRADMGRYLEARRDDLFKRGFTKSDAKITLLRKNVERVSQEAPGWCLHIENGQPAHYDEVLLTLGQPPVEPDAQWASWQAHAAQSTAEVAPAYPAAELCDRASEWQGQCVAIRGLGLSTFDVLRSLTIAQGGRFDAAGYHPSGREPACILPFSLNGQPPFPKPQDAVLDALFAPTPEETAHFARAAEAAVCATPQEATANINGALAPVVTRILAPQRVNDTQVLDWLATEWADPGTQDRQAPMDALRHGIALAAGHAAPTIGYALGQVWRKWQDEWRAAFNPGCATPETAKHLIDFDEGLKRYSYGLPLSSARELLALIDAGQTDLSFAVDPGIIETSQGWMLGVGGQQVEVSIIIDAVLPAPALSNISVPPLPGLITKGLIVAVSDDLAAATEPDGTLRDQSGSPVSGLCLLGRLALGSVTAVDSLHDCFGHSADRWADGVVARLRNARPAE</sequence>
<keyword evidence="3" id="KW-1185">Reference proteome</keyword>
<name>A0ABP2DBJ3_9RHOB</name>
<dbReference type="Gene3D" id="3.50.50.60">
    <property type="entry name" value="FAD/NAD(P)-binding domain"/>
    <property type="match status" value="1"/>
</dbReference>
<protein>
    <recommendedName>
        <fullName evidence="1">FAD-dependent urate hydroxylase HpyO/Asp monooxygenase CreE-like FAD/NAD(P)-binding domain-containing protein</fullName>
    </recommendedName>
</protein>
<gene>
    <name evidence="2" type="ORF">OIHEL45_13290</name>
</gene>
<dbReference type="InterPro" id="IPR038732">
    <property type="entry name" value="HpyO/CreE_NAD-binding"/>
</dbReference>
<dbReference type="EMBL" id="ABID01000003">
    <property type="protein sequence ID" value="EDQ04677.1"/>
    <property type="molecule type" value="Genomic_DNA"/>
</dbReference>
<proteinExistence type="predicted"/>
<feature type="domain" description="FAD-dependent urate hydroxylase HpyO/Asp monooxygenase CreE-like FAD/NAD(P)-binding" evidence="1">
    <location>
        <begin position="16"/>
        <end position="169"/>
    </location>
</feature>
<evidence type="ECO:0000259" key="1">
    <source>
        <dbReference type="Pfam" id="PF13454"/>
    </source>
</evidence>
<evidence type="ECO:0000313" key="3">
    <source>
        <dbReference type="Proteomes" id="UP000003257"/>
    </source>
</evidence>
<dbReference type="InterPro" id="IPR036188">
    <property type="entry name" value="FAD/NAD-bd_sf"/>
</dbReference>
<dbReference type="Proteomes" id="UP000003257">
    <property type="component" value="Unassembled WGS sequence"/>
</dbReference>